<dbReference type="SMART" id="SM00065">
    <property type="entry name" value="GAF"/>
    <property type="match status" value="4"/>
</dbReference>
<dbReference type="Pfam" id="PF00512">
    <property type="entry name" value="HisKA"/>
    <property type="match status" value="1"/>
</dbReference>
<evidence type="ECO:0000256" key="5">
    <source>
        <dbReference type="ARBA" id="ARBA00022777"/>
    </source>
</evidence>
<protein>
    <recommendedName>
        <fullName evidence="2">histidine kinase</fullName>
        <ecNumber evidence="2">2.7.13.3</ecNumber>
    </recommendedName>
</protein>
<dbReference type="SUPFAM" id="SSF55781">
    <property type="entry name" value="GAF domain-like"/>
    <property type="match status" value="7"/>
</dbReference>
<feature type="domain" description="PAS" evidence="7">
    <location>
        <begin position="1246"/>
        <end position="1289"/>
    </location>
</feature>
<dbReference type="InterPro" id="IPR036890">
    <property type="entry name" value="HATPase_C_sf"/>
</dbReference>
<dbReference type="PANTHER" id="PTHR43304">
    <property type="entry name" value="PHYTOCHROME-LIKE PROTEIN CPH1"/>
    <property type="match status" value="1"/>
</dbReference>
<dbReference type="PROSITE" id="PS50113">
    <property type="entry name" value="PAC"/>
    <property type="match status" value="1"/>
</dbReference>
<sequence>MTVPHPASSSLSDRLQELTEQLAAARTPDEVFRVVLTPALAALDAVAGAVLLVDEEASRLTLAVTQGDEADVQTVWQDGPLERAVPAGDALERHEALFFEHPGELARAYPELEARTGGVAAVATAVLPMFLDERPLGTIILDFREPHTFTQDERRFLRTLAAQCAVALGRARLMTELQRQVQERSGQLETDARAQEAFMAFTEAVGTETDLLALARQAIAVLRARFQDGSIAYHTRRGEVWTPEVWSEDMEAPLVARLQAGLADRTPFIRQALRTGTVDFTDGWNPVQEGIAHSEAYGAAATYPLVVNGEVQALLVFGLRDTRRWSGRDRALVRAVGRGLILALERAAQARLLQTRGEELEARTLALERFAELARRPESDPLTLIRQAQEAVSELIGEGFAVYYELGAGVWHLRSQVGHPENRVVQASLDSALPYETVLNFRRPWESGEPLYQDVYDQALDDGVPGTGALASTAALPLVVGGRHQGMFGYGLEVSRPWSRADRATLETAVSSLGLAFERAEQTGALEEERAALDAFVAFSEAAGTETDVSTLARQAVTALTLRFPGCSSAYYELEGGRWTLRLHNDDLNHQPELRAALLAGLPRDTPSFAQALKSMRPVFVENWDAAQEQIARTEAYGAVANAPLVQGGEVQAILSLGLRGQRQWAERDRAVFRAVARGLTLALERAGQARHLQARQAEEARRSQALSAFAELSRDLALETEPYTLILRTQEIVLSLLSAGFSVYFEPREGVWRIGSQVGHANTPELQAALEAGLSFEAATNLVTPWRSGEAYYQDEYDPDLDGLTGSEAYPGASVTLPIVVNGHTRGVLGFALYRQRSWSGEDRAVLDTVSRQLTLALERAEQTRRLAEEREALEAFARFTEASTHTTDPLTLAEGVRDVLRATIGVEAGYSELEGGLWKGRVFSDLTPPEVRAQSVQGFPANLPVFAHPFAERAIVFVDDWRTQNVAHTEMYGAAALYPYFGAGQPRGLLTMGTTQARAWTARERSVFRSVGRSLALAFERAEAARHLQTQNAELAARTQALEGFAELTRDLSTGTDRLTLVRRAQEVALSLLPDGYALYFEPQGDWRVLRAQTGELRSAALQAAADQGFPVQEARNLFIPYTTLKPYYQDQYDIDTDTIGELGAHLGATATFPVLLQGQPKGVMAVVLFGGARPWARPDQAALESVVRSLGLALERAEGLARLEARTQEVAQWRERYEVAVKGSGHLLYDWNPRTGEILYGGAVEGITGYAPEELAGTLDDWTEWLIHPDDRDAFTREIGRVVASGEEFHLPFRVLRKDGTVAQVEDDGYFKRDASNEVTRMVGLVKDVTERERAQAELLRTNEELRRSNAELEQFAYIASHDLQAPIRSVTSFSEILASRYEAQLDERGVRYLRFITESGQHMKRLVDDLLTFSRVDTEQRPPTPTDSGAVVEQVWRRLMPEVEALEATVTFSALPRVLVDRRQLDQLLQNLLANALKYHRPGVPPRLQVSAEWEGACWRFAITDNGLGIESQYFEKVFVIFQRLHGQGVYQGTGIGLAVCKKIVECHGGRLWVESVPGEGSTFLFTLPAA</sequence>
<dbReference type="CDD" id="cd00130">
    <property type="entry name" value="PAS"/>
    <property type="match status" value="1"/>
</dbReference>
<keyword evidence="5" id="KW-0418">Kinase</keyword>
<dbReference type="InterPro" id="IPR000014">
    <property type="entry name" value="PAS"/>
</dbReference>
<accession>A0A2K3US46</accession>
<keyword evidence="3" id="KW-0597">Phosphoprotein</keyword>
<dbReference type="InterPro" id="IPR052162">
    <property type="entry name" value="Sensor_kinase/Photoreceptor"/>
</dbReference>
<comment type="catalytic activity">
    <reaction evidence="1">
        <text>ATP + protein L-histidine = ADP + protein N-phospho-L-histidine.</text>
        <dbReference type="EC" id="2.7.13.3"/>
    </reaction>
</comment>
<dbReference type="SUPFAM" id="SSF47384">
    <property type="entry name" value="Homodimeric domain of signal transducing histidine kinase"/>
    <property type="match status" value="1"/>
</dbReference>
<dbReference type="Gene3D" id="1.10.287.130">
    <property type="match status" value="1"/>
</dbReference>
<dbReference type="Gene3D" id="3.30.565.10">
    <property type="entry name" value="Histidine kinase-like ATPase, C-terminal domain"/>
    <property type="match status" value="1"/>
</dbReference>
<dbReference type="InterPro" id="IPR036097">
    <property type="entry name" value="HisK_dim/P_sf"/>
</dbReference>
<dbReference type="InterPro" id="IPR005467">
    <property type="entry name" value="His_kinase_dom"/>
</dbReference>
<dbReference type="InterPro" id="IPR035965">
    <property type="entry name" value="PAS-like_dom_sf"/>
</dbReference>
<dbReference type="InterPro" id="IPR004358">
    <property type="entry name" value="Sig_transdc_His_kin-like_C"/>
</dbReference>
<proteinExistence type="predicted"/>
<name>A0A2K3US46_9DEIO</name>
<dbReference type="Pfam" id="PF02518">
    <property type="entry name" value="HATPase_c"/>
    <property type="match status" value="1"/>
</dbReference>
<keyword evidence="10" id="KW-1185">Reference proteome</keyword>
<dbReference type="InterPro" id="IPR003018">
    <property type="entry name" value="GAF"/>
</dbReference>
<dbReference type="Gene3D" id="3.30.450.40">
    <property type="match status" value="7"/>
</dbReference>
<dbReference type="InterPro" id="IPR029016">
    <property type="entry name" value="GAF-like_dom_sf"/>
</dbReference>
<dbReference type="CDD" id="cd00082">
    <property type="entry name" value="HisKA"/>
    <property type="match status" value="1"/>
</dbReference>
<dbReference type="SUPFAM" id="SSF55874">
    <property type="entry name" value="ATPase domain of HSP90 chaperone/DNA topoisomerase II/histidine kinase"/>
    <property type="match status" value="1"/>
</dbReference>
<comment type="caution">
    <text evidence="9">The sequence shown here is derived from an EMBL/GenBank/DDBJ whole genome shotgun (WGS) entry which is preliminary data.</text>
</comment>
<reference evidence="9 10" key="1">
    <citation type="submission" date="2018-01" db="EMBL/GenBank/DDBJ databases">
        <title>Deinococcus koreensis sp. nov., a radiation-resistant bacterium isolated from river water.</title>
        <authorList>
            <person name="Choi A."/>
        </authorList>
    </citation>
    <scope>NUCLEOTIDE SEQUENCE [LARGE SCALE GENOMIC DNA]</scope>
    <source>
        <strain evidence="9 10">SJW1-2</strain>
    </source>
</reference>
<feature type="domain" description="PAC" evidence="8">
    <location>
        <begin position="1292"/>
        <end position="1344"/>
    </location>
</feature>
<evidence type="ECO:0000259" key="7">
    <source>
        <dbReference type="PROSITE" id="PS50112"/>
    </source>
</evidence>
<dbReference type="GO" id="GO:0000155">
    <property type="term" value="F:phosphorelay sensor kinase activity"/>
    <property type="evidence" value="ECO:0007669"/>
    <property type="project" value="InterPro"/>
</dbReference>
<dbReference type="Gene3D" id="3.30.450.20">
    <property type="entry name" value="PAS domain"/>
    <property type="match status" value="1"/>
</dbReference>
<organism evidence="9 10">
    <name type="scientific">Deinococcus koreensis</name>
    <dbReference type="NCBI Taxonomy" id="2054903"/>
    <lineage>
        <taxon>Bacteria</taxon>
        <taxon>Thermotogati</taxon>
        <taxon>Deinococcota</taxon>
        <taxon>Deinococci</taxon>
        <taxon>Deinococcales</taxon>
        <taxon>Deinococcaceae</taxon>
        <taxon>Deinococcus</taxon>
    </lineage>
</organism>
<evidence type="ECO:0000256" key="2">
    <source>
        <dbReference type="ARBA" id="ARBA00012438"/>
    </source>
</evidence>
<gene>
    <name evidence="9" type="ORF">CVO96_19780</name>
</gene>
<evidence type="ECO:0000256" key="3">
    <source>
        <dbReference type="ARBA" id="ARBA00022553"/>
    </source>
</evidence>
<dbReference type="SMART" id="SM00387">
    <property type="entry name" value="HATPase_c"/>
    <property type="match status" value="1"/>
</dbReference>
<dbReference type="InterPro" id="IPR003661">
    <property type="entry name" value="HisK_dim/P_dom"/>
</dbReference>
<dbReference type="PROSITE" id="PS50112">
    <property type="entry name" value="PAS"/>
    <property type="match status" value="1"/>
</dbReference>
<dbReference type="PRINTS" id="PR00344">
    <property type="entry name" value="BCTRLSENSOR"/>
</dbReference>
<evidence type="ECO:0000313" key="10">
    <source>
        <dbReference type="Proteomes" id="UP000236379"/>
    </source>
</evidence>
<dbReference type="InterPro" id="IPR003594">
    <property type="entry name" value="HATPase_dom"/>
</dbReference>
<dbReference type="InterPro" id="IPR000700">
    <property type="entry name" value="PAS-assoc_C"/>
</dbReference>
<feature type="domain" description="Histidine kinase" evidence="6">
    <location>
        <begin position="1362"/>
        <end position="1575"/>
    </location>
</feature>
<dbReference type="Pfam" id="PF08447">
    <property type="entry name" value="PAS_3"/>
    <property type="match status" value="1"/>
</dbReference>
<evidence type="ECO:0000259" key="8">
    <source>
        <dbReference type="PROSITE" id="PS50113"/>
    </source>
</evidence>
<dbReference type="FunFam" id="3.30.565.10:FF:000006">
    <property type="entry name" value="Sensor histidine kinase WalK"/>
    <property type="match status" value="1"/>
</dbReference>
<evidence type="ECO:0000256" key="1">
    <source>
        <dbReference type="ARBA" id="ARBA00000085"/>
    </source>
</evidence>
<dbReference type="SMART" id="SM00388">
    <property type="entry name" value="HisKA"/>
    <property type="match status" value="1"/>
</dbReference>
<dbReference type="EMBL" id="PPPD01000004">
    <property type="protein sequence ID" value="PNY79366.1"/>
    <property type="molecule type" value="Genomic_DNA"/>
</dbReference>
<dbReference type="PROSITE" id="PS50109">
    <property type="entry name" value="HIS_KIN"/>
    <property type="match status" value="1"/>
</dbReference>
<keyword evidence="4" id="KW-0808">Transferase</keyword>
<evidence type="ECO:0000256" key="4">
    <source>
        <dbReference type="ARBA" id="ARBA00022679"/>
    </source>
</evidence>
<evidence type="ECO:0000313" key="9">
    <source>
        <dbReference type="EMBL" id="PNY79366.1"/>
    </source>
</evidence>
<dbReference type="NCBIfam" id="TIGR00229">
    <property type="entry name" value="sensory_box"/>
    <property type="match status" value="1"/>
</dbReference>
<dbReference type="Proteomes" id="UP000236379">
    <property type="component" value="Unassembled WGS sequence"/>
</dbReference>
<dbReference type="InterPro" id="IPR013655">
    <property type="entry name" value="PAS_fold_3"/>
</dbReference>
<evidence type="ECO:0000259" key="6">
    <source>
        <dbReference type="PROSITE" id="PS50109"/>
    </source>
</evidence>
<dbReference type="SUPFAM" id="SSF55785">
    <property type="entry name" value="PYP-like sensor domain (PAS domain)"/>
    <property type="match status" value="1"/>
</dbReference>
<dbReference type="EC" id="2.7.13.3" evidence="2"/>
<dbReference type="PANTHER" id="PTHR43304:SF1">
    <property type="entry name" value="PAC DOMAIN-CONTAINING PROTEIN"/>
    <property type="match status" value="1"/>
</dbReference>
<dbReference type="Pfam" id="PF13185">
    <property type="entry name" value="GAF_2"/>
    <property type="match status" value="3"/>
</dbReference>